<dbReference type="EMBL" id="CP159289">
    <property type="protein sequence ID" value="XCH26142.1"/>
    <property type="molecule type" value="Genomic_DNA"/>
</dbReference>
<dbReference type="RefSeq" id="WP_353721438.1">
    <property type="nucleotide sequence ID" value="NZ_CP159289.1"/>
</dbReference>
<dbReference type="InterPro" id="IPR012657">
    <property type="entry name" value="23S_rRNA-intervening_sequence"/>
</dbReference>
<evidence type="ECO:0000313" key="1">
    <source>
        <dbReference type="EMBL" id="XCH26142.1"/>
    </source>
</evidence>
<proteinExistence type="predicted"/>
<dbReference type="Gene3D" id="1.20.1440.60">
    <property type="entry name" value="23S rRNA-intervening sequence"/>
    <property type="match status" value="1"/>
</dbReference>
<dbReference type="SUPFAM" id="SSF158446">
    <property type="entry name" value="IVS-encoded protein-like"/>
    <property type="match status" value="1"/>
</dbReference>
<dbReference type="PANTHER" id="PTHR38471:SF2">
    <property type="entry name" value="FOUR HELIX BUNDLE PROTEIN"/>
    <property type="match status" value="1"/>
</dbReference>
<accession>A0AAU8FQ54</accession>
<gene>
    <name evidence="1" type="ORF">ABV298_07010</name>
</gene>
<dbReference type="InterPro" id="IPR036583">
    <property type="entry name" value="23S_rRNA_IVS_sf"/>
</dbReference>
<dbReference type="NCBIfam" id="TIGR02436">
    <property type="entry name" value="four helix bundle protein"/>
    <property type="match status" value="1"/>
</dbReference>
<organism evidence="1">
    <name type="scientific">Dyadobacter sp. 676</name>
    <dbReference type="NCBI Taxonomy" id="3088362"/>
    <lineage>
        <taxon>Bacteria</taxon>
        <taxon>Pseudomonadati</taxon>
        <taxon>Bacteroidota</taxon>
        <taxon>Cytophagia</taxon>
        <taxon>Cytophagales</taxon>
        <taxon>Spirosomataceae</taxon>
        <taxon>Dyadobacter</taxon>
    </lineage>
</organism>
<dbReference type="PIRSF" id="PIRSF035652">
    <property type="entry name" value="CHP02436"/>
    <property type="match status" value="1"/>
</dbReference>
<sequence length="136" mass="15538">MIEWGVDTHFLAHTINMVDDKKDFVSQLQGRTKQFVLRSIRVFKALPPTEEARIVGKQFLRSASSVGANYRAVCRARSQNEFFAKMSITVEEADESLFWMEIMSEAGILPSEKLKALMEEAEELIKILSKARKNAR</sequence>
<dbReference type="AlphaFoldDB" id="A0AAU8FQ54"/>
<dbReference type="PANTHER" id="PTHR38471">
    <property type="entry name" value="FOUR HELIX BUNDLE PROTEIN"/>
    <property type="match status" value="1"/>
</dbReference>
<dbReference type="Pfam" id="PF05635">
    <property type="entry name" value="23S_rRNA_IVP"/>
    <property type="match status" value="1"/>
</dbReference>
<reference evidence="1" key="1">
    <citation type="submission" date="2024-06" db="EMBL/GenBank/DDBJ databases">
        <title>Sequencing and assembly of the genome of Dyadobacter sp. strain 676, a symbiont of Cyamopsis tetragonoloba.</title>
        <authorList>
            <person name="Guro P."/>
            <person name="Sazanova A."/>
            <person name="Kuznetsova I."/>
            <person name="Belimov A."/>
            <person name="Safronova V."/>
        </authorList>
    </citation>
    <scope>NUCLEOTIDE SEQUENCE</scope>
    <source>
        <strain evidence="1">676</strain>
    </source>
</reference>
<name>A0AAU8FQ54_9BACT</name>
<protein>
    <submittedName>
        <fullName evidence="1">Four helix bundle protein</fullName>
    </submittedName>
</protein>